<keyword evidence="4 9" id="KW-0460">Magnesium</keyword>
<dbReference type="Gene3D" id="3.40.50.1000">
    <property type="entry name" value="HAD superfamily/HAD-like"/>
    <property type="match status" value="1"/>
</dbReference>
<keyword evidence="13" id="KW-1185">Reference proteome</keyword>
<evidence type="ECO:0000256" key="6">
    <source>
        <dbReference type="ARBA" id="ARBA00052005"/>
    </source>
</evidence>
<dbReference type="RefSeq" id="WP_042234910.1">
    <property type="nucleotide sequence ID" value="NZ_CP026520.1"/>
</dbReference>
<dbReference type="SFLD" id="SFLDS00003">
    <property type="entry name" value="Haloacid_Dehalogenase"/>
    <property type="match status" value="1"/>
</dbReference>
<dbReference type="EMBL" id="JAMDMJ010000007">
    <property type="protein sequence ID" value="MCY9595293.1"/>
    <property type="molecule type" value="Genomic_DNA"/>
</dbReference>
<dbReference type="PANTHER" id="PTHR43434:SF19">
    <property type="entry name" value="PHOSPHONOACETALDEHYDE HYDROLASE"/>
    <property type="match status" value="1"/>
</dbReference>
<reference evidence="11 12" key="1">
    <citation type="submission" date="2018-01" db="EMBL/GenBank/DDBJ databases">
        <title>The whole genome sequencing and assembly of Paenibacillus chitinolyticus KCCM 41400 strain.</title>
        <authorList>
            <person name="Kim J.-Y."/>
            <person name="Park M.-K."/>
            <person name="Lee Y.-J."/>
            <person name="Yi H."/>
            <person name="Bahn Y.-S."/>
            <person name="Kim J.F."/>
            <person name="Lee D.-W."/>
        </authorList>
    </citation>
    <scope>NUCLEOTIDE SEQUENCE [LARGE SCALE GENOMIC DNA]</scope>
    <source>
        <strain evidence="11 12">KCCM 41400</strain>
    </source>
</reference>
<dbReference type="OrthoDB" id="5504491at2"/>
<dbReference type="GO" id="GO:0019700">
    <property type="term" value="P:organic phosphonate catabolic process"/>
    <property type="evidence" value="ECO:0007669"/>
    <property type="project" value="InterPro"/>
</dbReference>
<keyword evidence="3 9" id="KW-0378">Hydrolase</keyword>
<dbReference type="EC" id="3.11.1.1" evidence="8 9"/>
<evidence type="ECO:0000256" key="8">
    <source>
        <dbReference type="ARBA" id="ARBA00066472"/>
    </source>
</evidence>
<evidence type="ECO:0000256" key="4">
    <source>
        <dbReference type="ARBA" id="ARBA00022842"/>
    </source>
</evidence>
<feature type="active site" description="Schiff-base intermediate with substrate" evidence="9">
    <location>
        <position position="49"/>
    </location>
</feature>
<comment type="catalytic activity">
    <reaction evidence="6 9">
        <text>phosphonoacetaldehyde + H2O = acetaldehyde + phosphate + H(+)</text>
        <dbReference type="Rhea" id="RHEA:18905"/>
        <dbReference type="ChEBI" id="CHEBI:15343"/>
        <dbReference type="ChEBI" id="CHEBI:15377"/>
        <dbReference type="ChEBI" id="CHEBI:15378"/>
        <dbReference type="ChEBI" id="CHEBI:43474"/>
        <dbReference type="ChEBI" id="CHEBI:58383"/>
        <dbReference type="EC" id="3.11.1.1"/>
    </reaction>
</comment>
<evidence type="ECO:0000256" key="3">
    <source>
        <dbReference type="ARBA" id="ARBA00022801"/>
    </source>
</evidence>
<dbReference type="InterPro" id="IPR006439">
    <property type="entry name" value="HAD-SF_hydro_IA"/>
</dbReference>
<dbReference type="PANTHER" id="PTHR43434">
    <property type="entry name" value="PHOSPHOGLYCOLATE PHOSPHATASE"/>
    <property type="match status" value="1"/>
</dbReference>
<evidence type="ECO:0000313" key="10">
    <source>
        <dbReference type="EMBL" id="MCY9595293.1"/>
    </source>
</evidence>
<dbReference type="InterPro" id="IPR050155">
    <property type="entry name" value="HAD-like_hydrolase_sf"/>
</dbReference>
<feature type="binding site" evidence="9">
    <location>
        <position position="10"/>
    </location>
    <ligand>
        <name>Mg(2+)</name>
        <dbReference type="ChEBI" id="CHEBI:18420"/>
    </ligand>
</feature>
<accession>A0A410X3P1</accession>
<feature type="binding site" evidence="9">
    <location>
        <position position="182"/>
    </location>
    <ligand>
        <name>Mg(2+)</name>
        <dbReference type="ChEBI" id="CHEBI:18420"/>
    </ligand>
</feature>
<dbReference type="CDD" id="cd02586">
    <property type="entry name" value="HAD_PHN"/>
    <property type="match status" value="1"/>
</dbReference>
<evidence type="ECO:0000256" key="9">
    <source>
        <dbReference type="HAMAP-Rule" id="MF_01375"/>
    </source>
</evidence>
<dbReference type="GeneID" id="95378561"/>
<evidence type="ECO:0000313" key="12">
    <source>
        <dbReference type="Proteomes" id="UP000288943"/>
    </source>
</evidence>
<dbReference type="AlphaFoldDB" id="A0A410X3P1"/>
<dbReference type="InterPro" id="IPR006323">
    <property type="entry name" value="Phosphonoacetald_hydro"/>
</dbReference>
<dbReference type="InterPro" id="IPR023198">
    <property type="entry name" value="PGP-like_dom2"/>
</dbReference>
<dbReference type="InterPro" id="IPR036412">
    <property type="entry name" value="HAD-like_sf"/>
</dbReference>
<dbReference type="GO" id="GO:0050194">
    <property type="term" value="F:phosphonoacetaldehyde hydrolase activity"/>
    <property type="evidence" value="ECO:0007669"/>
    <property type="project" value="UniProtKB-UniRule"/>
</dbReference>
<gene>
    <name evidence="9" type="primary">phnX</name>
    <name evidence="10" type="ORF">M5X16_05840</name>
    <name evidence="11" type="ORF">PC41400_27615</name>
</gene>
<reference evidence="10 13" key="2">
    <citation type="submission" date="2022-05" db="EMBL/GenBank/DDBJ databases">
        <title>Genome Sequencing of Bee-Associated Microbes.</title>
        <authorList>
            <person name="Dunlap C."/>
        </authorList>
    </citation>
    <scope>NUCLEOTIDE SEQUENCE [LARGE SCALE GENOMIC DNA]</scope>
    <source>
        <strain evidence="10 13">NRRL B-23120</strain>
    </source>
</reference>
<comment type="cofactor">
    <cofactor evidence="9">
        <name>Mg(2+)</name>
        <dbReference type="ChEBI" id="CHEBI:18420"/>
    </cofactor>
    <text evidence="9">Binds 1 Mg(2+) ion per subunit.</text>
</comment>
<comment type="similarity">
    <text evidence="9">Belongs to the HAD-like hydrolase superfamily. PhnX family.</text>
</comment>
<dbReference type="HAMAP" id="MF_01375">
    <property type="entry name" value="PhnX"/>
    <property type="match status" value="1"/>
</dbReference>
<dbReference type="InterPro" id="IPR023214">
    <property type="entry name" value="HAD_sf"/>
</dbReference>
<evidence type="ECO:0000256" key="2">
    <source>
        <dbReference type="ARBA" id="ARBA00022723"/>
    </source>
</evidence>
<dbReference type="NCBIfam" id="TIGR01422">
    <property type="entry name" value="phosphonatase"/>
    <property type="match status" value="1"/>
</dbReference>
<dbReference type="GO" id="GO:0000287">
    <property type="term" value="F:magnesium ion binding"/>
    <property type="evidence" value="ECO:0007669"/>
    <property type="project" value="UniProtKB-UniRule"/>
</dbReference>
<dbReference type="KEGG" id="pchi:PC41400_27615"/>
<keyword evidence="2 9" id="KW-0479">Metal-binding</keyword>
<dbReference type="GO" id="GO:0005829">
    <property type="term" value="C:cytosol"/>
    <property type="evidence" value="ECO:0007669"/>
    <property type="project" value="TreeGrafter"/>
</dbReference>
<name>A0A410X3P1_9BACL</name>
<evidence type="ECO:0000256" key="5">
    <source>
        <dbReference type="ARBA" id="ARBA00023270"/>
    </source>
</evidence>
<dbReference type="GO" id="GO:0008967">
    <property type="term" value="F:phosphoglycolate phosphatase activity"/>
    <property type="evidence" value="ECO:0007669"/>
    <property type="project" value="TreeGrafter"/>
</dbReference>
<proteinExistence type="inferred from homology"/>
<comment type="subunit">
    <text evidence="1 9">Homodimer.</text>
</comment>
<dbReference type="Gene3D" id="1.10.150.240">
    <property type="entry name" value="Putative phosphatase, domain 2"/>
    <property type="match status" value="1"/>
</dbReference>
<dbReference type="NCBIfam" id="TIGR01549">
    <property type="entry name" value="HAD-SF-IA-v1"/>
    <property type="match status" value="1"/>
</dbReference>
<dbReference type="Proteomes" id="UP000288943">
    <property type="component" value="Chromosome"/>
</dbReference>
<dbReference type="Proteomes" id="UP001527202">
    <property type="component" value="Unassembled WGS sequence"/>
</dbReference>
<sequence length="282" mass="31158">MIKAVIMDWAGTTVDYGCFAPLNVFIEIFRRKGIEITQKEAREPMGLLKWDHIREITKMPRVAGLWEQKFGSRPNDRDVDALYADFEPLLFASLRNHCEPVPGVLELMGRLRERGIKIGSTTGYTEEMMDIVVEEAGRRGYRPDVLVTPTEMPAGRPYPWMIYENCIRLGVYPLHHVVKVGDTLSDIREGLNAGVWTVGVVLGSSELGMSEAEVSACPPEELKRRCEEVRGRFYEAGAHYVIESVGKLDAVLELIEASLKAGAGVSAGAAASASVPQGARHV</sequence>
<dbReference type="GO" id="GO:0006281">
    <property type="term" value="P:DNA repair"/>
    <property type="evidence" value="ECO:0007669"/>
    <property type="project" value="TreeGrafter"/>
</dbReference>
<dbReference type="Pfam" id="PF00702">
    <property type="entry name" value="Hydrolase"/>
    <property type="match status" value="1"/>
</dbReference>
<dbReference type="SFLD" id="SFLDG01129">
    <property type="entry name" value="C1.5:_HAD__Beta-PGM__Phosphata"/>
    <property type="match status" value="1"/>
</dbReference>
<evidence type="ECO:0000256" key="7">
    <source>
        <dbReference type="ARBA" id="ARBA00056573"/>
    </source>
</evidence>
<dbReference type="EMBL" id="CP026520">
    <property type="protein sequence ID" value="QAV21229.1"/>
    <property type="molecule type" value="Genomic_DNA"/>
</dbReference>
<protein>
    <recommendedName>
        <fullName evidence="8 9">Phosphonoacetaldehyde hydrolase</fullName>
        <shortName evidence="9">Phosphonatase</shortName>
        <ecNumber evidence="8 9">3.11.1.1</ecNumber>
    </recommendedName>
    <alternativeName>
        <fullName evidence="9">Phosphonoacetaldehyde phosphonohydrolase</fullName>
    </alternativeName>
</protein>
<evidence type="ECO:0000256" key="1">
    <source>
        <dbReference type="ARBA" id="ARBA00011738"/>
    </source>
</evidence>
<evidence type="ECO:0000313" key="11">
    <source>
        <dbReference type="EMBL" id="QAV21229.1"/>
    </source>
</evidence>
<feature type="binding site" evidence="9">
    <location>
        <position position="8"/>
    </location>
    <ligand>
        <name>Mg(2+)</name>
        <dbReference type="ChEBI" id="CHEBI:18420"/>
    </ligand>
</feature>
<comment type="function">
    <text evidence="7 9">Involved in phosphonate degradation.</text>
</comment>
<dbReference type="SFLD" id="SFLDG01135">
    <property type="entry name" value="C1.5.6:_HAD__Beta-PGM__Phospha"/>
    <property type="match status" value="1"/>
</dbReference>
<dbReference type="SUPFAM" id="SSF56784">
    <property type="entry name" value="HAD-like"/>
    <property type="match status" value="1"/>
</dbReference>
<feature type="active site" description="Nucleophile" evidence="9">
    <location>
        <position position="8"/>
    </location>
</feature>
<organism evidence="11 12">
    <name type="scientific">Paenibacillus chitinolyticus</name>
    <dbReference type="NCBI Taxonomy" id="79263"/>
    <lineage>
        <taxon>Bacteria</taxon>
        <taxon>Bacillati</taxon>
        <taxon>Bacillota</taxon>
        <taxon>Bacilli</taxon>
        <taxon>Bacillales</taxon>
        <taxon>Paenibacillaceae</taxon>
        <taxon>Paenibacillus</taxon>
    </lineage>
</organism>
<keyword evidence="5 9" id="KW-0704">Schiff base</keyword>
<evidence type="ECO:0000313" key="13">
    <source>
        <dbReference type="Proteomes" id="UP001527202"/>
    </source>
</evidence>
<dbReference type="FunFam" id="1.10.150.240:FF:000006">
    <property type="entry name" value="Phosphonoacetaldehyde hydrolase"/>
    <property type="match status" value="1"/>
</dbReference>